<dbReference type="AlphaFoldDB" id="A0A9W9QM90"/>
<accession>A0A9W9QM90</accession>
<proteinExistence type="predicted"/>
<reference evidence="2" key="2">
    <citation type="journal article" date="2023" name="IMA Fungus">
        <title>Comparative genomic study of the Penicillium genus elucidates a diverse pangenome and 15 lateral gene transfer events.</title>
        <authorList>
            <person name="Petersen C."/>
            <person name="Sorensen T."/>
            <person name="Nielsen M.R."/>
            <person name="Sondergaard T.E."/>
            <person name="Sorensen J.L."/>
            <person name="Fitzpatrick D.A."/>
            <person name="Frisvad J.C."/>
            <person name="Nielsen K.L."/>
        </authorList>
    </citation>
    <scope>NUCLEOTIDE SEQUENCE</scope>
    <source>
        <strain evidence="2">IBT 35675</strain>
    </source>
</reference>
<evidence type="ECO:0000313" key="2">
    <source>
        <dbReference type="EMBL" id="KAJ5340711.1"/>
    </source>
</evidence>
<gene>
    <name evidence="2" type="ORF">N7541_009835</name>
</gene>
<dbReference type="EMBL" id="JAPZBR010000008">
    <property type="protein sequence ID" value="KAJ5340711.1"/>
    <property type="molecule type" value="Genomic_DNA"/>
</dbReference>
<feature type="compositionally biased region" description="Low complexity" evidence="1">
    <location>
        <begin position="17"/>
        <end position="26"/>
    </location>
</feature>
<organism evidence="2 3">
    <name type="scientific">Penicillium brevicompactum</name>
    <dbReference type="NCBI Taxonomy" id="5074"/>
    <lineage>
        <taxon>Eukaryota</taxon>
        <taxon>Fungi</taxon>
        <taxon>Dikarya</taxon>
        <taxon>Ascomycota</taxon>
        <taxon>Pezizomycotina</taxon>
        <taxon>Eurotiomycetes</taxon>
        <taxon>Eurotiomycetidae</taxon>
        <taxon>Eurotiales</taxon>
        <taxon>Aspergillaceae</taxon>
        <taxon>Penicillium</taxon>
    </lineage>
</organism>
<reference evidence="2" key="1">
    <citation type="submission" date="2022-12" db="EMBL/GenBank/DDBJ databases">
        <authorList>
            <person name="Petersen C."/>
        </authorList>
    </citation>
    <scope>NUCLEOTIDE SEQUENCE</scope>
    <source>
        <strain evidence="2">IBT 35675</strain>
    </source>
</reference>
<dbReference type="Proteomes" id="UP001148299">
    <property type="component" value="Unassembled WGS sequence"/>
</dbReference>
<evidence type="ECO:0000256" key="1">
    <source>
        <dbReference type="SAM" id="MobiDB-lite"/>
    </source>
</evidence>
<comment type="caution">
    <text evidence="2">The sequence shown here is derived from an EMBL/GenBank/DDBJ whole genome shotgun (WGS) entry which is preliminary data.</text>
</comment>
<name>A0A9W9QM90_PENBR</name>
<evidence type="ECO:0000313" key="3">
    <source>
        <dbReference type="Proteomes" id="UP001148299"/>
    </source>
</evidence>
<feature type="region of interest" description="Disordered" evidence="1">
    <location>
        <begin position="1"/>
        <end position="26"/>
    </location>
</feature>
<sequence>MDAPEQTVPAEPGLGHGSLSDGSSMHLVDTHLQSPSQRHGTMNLENRHASELPCTSSQVQHSDYLHAPPLPFNLQSFGPTNRPPGYSTGLPHSLVCGYPQQLPGSHQGLCPSTVQHQHFQSGPGDPRLSSLNFPPHPQFSNSHNPPINPPAAMATVPPCSDDPNDLYHTSMRPCQMAHRRYLRWIHTVYGPEMSPLTFVREWCQALDGIRAQFGPFCLLDVIIFNQFLTAVAFNPQAHAWVDSIHVPMDNVLPPTLMDQVYVDFQVYESRRMHLPLDSWSFESVVAYIPQGEWVVTHYCPFHRVLGFHSMEDCCLHPMRKPNGKVRGTLSHKAEQTHH</sequence>
<protein>
    <submittedName>
        <fullName evidence="2">Uncharacterized protein</fullName>
    </submittedName>
</protein>
<keyword evidence="3" id="KW-1185">Reference proteome</keyword>